<dbReference type="Pfam" id="PF05938">
    <property type="entry name" value="Self-incomp_S1"/>
    <property type="match status" value="1"/>
</dbReference>
<dbReference type="GO" id="GO:0060320">
    <property type="term" value="P:rejection of self pollen"/>
    <property type="evidence" value="ECO:0007669"/>
    <property type="project" value="UniProtKB-KW"/>
</dbReference>
<keyword evidence="3 6" id="KW-0713">Self-incompatibility</keyword>
<proteinExistence type="inferred from homology"/>
<evidence type="ECO:0000256" key="4">
    <source>
        <dbReference type="ARBA" id="ARBA00022525"/>
    </source>
</evidence>
<dbReference type="Proteomes" id="UP000516437">
    <property type="component" value="Chromosome 6"/>
</dbReference>
<dbReference type="AlphaFoldDB" id="A0A6A1VBB3"/>
<evidence type="ECO:0000256" key="3">
    <source>
        <dbReference type="ARBA" id="ARBA00022471"/>
    </source>
</evidence>
<organism evidence="7 8">
    <name type="scientific">Morella rubra</name>
    <name type="common">Chinese bayberry</name>
    <dbReference type="NCBI Taxonomy" id="262757"/>
    <lineage>
        <taxon>Eukaryota</taxon>
        <taxon>Viridiplantae</taxon>
        <taxon>Streptophyta</taxon>
        <taxon>Embryophyta</taxon>
        <taxon>Tracheophyta</taxon>
        <taxon>Spermatophyta</taxon>
        <taxon>Magnoliopsida</taxon>
        <taxon>eudicotyledons</taxon>
        <taxon>Gunneridae</taxon>
        <taxon>Pentapetalae</taxon>
        <taxon>rosids</taxon>
        <taxon>fabids</taxon>
        <taxon>Fagales</taxon>
        <taxon>Myricaceae</taxon>
        <taxon>Morella</taxon>
    </lineage>
</organism>
<comment type="similarity">
    <text evidence="2 6">Belongs to the plant self-incompatibility (S1) protein family.</text>
</comment>
<dbReference type="InterPro" id="IPR010264">
    <property type="entry name" value="Self-incomp_S1"/>
</dbReference>
<dbReference type="EMBL" id="RXIC02000024">
    <property type="protein sequence ID" value="KAB1210142.1"/>
    <property type="molecule type" value="Genomic_DNA"/>
</dbReference>
<dbReference type="OrthoDB" id="1727555at2759"/>
<reference evidence="7 8" key="1">
    <citation type="journal article" date="2019" name="Plant Biotechnol. J.">
        <title>The red bayberry genome and genetic basis of sex determination.</title>
        <authorList>
            <person name="Jia H.M."/>
            <person name="Jia H.J."/>
            <person name="Cai Q.L."/>
            <person name="Wang Y."/>
            <person name="Zhao H.B."/>
            <person name="Yang W.F."/>
            <person name="Wang G.Y."/>
            <person name="Li Y.H."/>
            <person name="Zhan D.L."/>
            <person name="Shen Y.T."/>
            <person name="Niu Q.F."/>
            <person name="Chang L."/>
            <person name="Qiu J."/>
            <person name="Zhao L."/>
            <person name="Xie H.B."/>
            <person name="Fu W.Y."/>
            <person name="Jin J."/>
            <person name="Li X.W."/>
            <person name="Jiao Y."/>
            <person name="Zhou C.C."/>
            <person name="Tu T."/>
            <person name="Chai C.Y."/>
            <person name="Gao J.L."/>
            <person name="Fan L.J."/>
            <person name="van de Weg E."/>
            <person name="Wang J.Y."/>
            <person name="Gao Z.S."/>
        </authorList>
    </citation>
    <scope>NUCLEOTIDE SEQUENCE [LARGE SCALE GENOMIC DNA]</scope>
    <source>
        <tissue evidence="7">Leaves</tissue>
    </source>
</reference>
<name>A0A6A1VBB3_9ROSI</name>
<comment type="caution">
    <text evidence="7">The sequence shown here is derived from an EMBL/GenBank/DDBJ whole genome shotgun (WGS) entry which is preliminary data.</text>
</comment>
<feature type="chain" id="PRO_5025714190" description="S-protein homolog" evidence="6">
    <location>
        <begin position="27"/>
        <end position="142"/>
    </location>
</feature>
<evidence type="ECO:0000313" key="8">
    <source>
        <dbReference type="Proteomes" id="UP000516437"/>
    </source>
</evidence>
<dbReference type="PANTHER" id="PTHR31232">
    <property type="match status" value="1"/>
</dbReference>
<keyword evidence="5 6" id="KW-0732">Signal</keyword>
<comment type="subcellular location">
    <subcellularLocation>
        <location evidence="1 6">Secreted</location>
    </subcellularLocation>
</comment>
<protein>
    <recommendedName>
        <fullName evidence="6">S-protein homolog</fullName>
    </recommendedName>
</protein>
<evidence type="ECO:0000256" key="6">
    <source>
        <dbReference type="RuleBase" id="RU367044"/>
    </source>
</evidence>
<keyword evidence="8" id="KW-1185">Reference proteome</keyword>
<gene>
    <name evidence="7" type="ORF">CJ030_MR6G003879</name>
</gene>
<accession>A0A6A1VBB3</accession>
<evidence type="ECO:0000256" key="5">
    <source>
        <dbReference type="ARBA" id="ARBA00022729"/>
    </source>
</evidence>
<evidence type="ECO:0000313" key="7">
    <source>
        <dbReference type="EMBL" id="KAB1210142.1"/>
    </source>
</evidence>
<evidence type="ECO:0000256" key="2">
    <source>
        <dbReference type="ARBA" id="ARBA00005581"/>
    </source>
</evidence>
<evidence type="ECO:0000256" key="1">
    <source>
        <dbReference type="ARBA" id="ARBA00004613"/>
    </source>
</evidence>
<keyword evidence="4 6" id="KW-0964">Secreted</keyword>
<dbReference type="PANTHER" id="PTHR31232:SF168">
    <property type="entry name" value="S-PROTEIN HOMOLOG 24-RELATED"/>
    <property type="match status" value="1"/>
</dbReference>
<feature type="signal peptide" evidence="6">
    <location>
        <begin position="1"/>
        <end position="26"/>
    </location>
</feature>
<dbReference type="GO" id="GO:0005576">
    <property type="term" value="C:extracellular region"/>
    <property type="evidence" value="ECO:0007669"/>
    <property type="project" value="UniProtKB-SubCell"/>
</dbReference>
<sequence>MEQRRVTRGFYCFVLVLALFVDLSSCGGAFKRRYVRIVNNLDNKQLDYHCKSKDDDLGRRSMQAKEVWEFAFHIDFTLDTLFYSDFWYDNFHASFDVFRSDPTFHQYQCGGDHCIWKAQDDGFYLFLIPKNEFVKKYDWEKV</sequence>